<dbReference type="EMBL" id="CP012402">
    <property type="protein sequence ID" value="ALG72275.1"/>
    <property type="molecule type" value="Genomic_DNA"/>
</dbReference>
<dbReference type="CDD" id="cd18793">
    <property type="entry name" value="SF2_C_SNF"/>
    <property type="match status" value="1"/>
</dbReference>
<keyword evidence="4" id="KW-0067">ATP-binding</keyword>
<organism evidence="8 9">
    <name type="scientific">Azospirillum thiophilum</name>
    <dbReference type="NCBI Taxonomy" id="528244"/>
    <lineage>
        <taxon>Bacteria</taxon>
        <taxon>Pseudomonadati</taxon>
        <taxon>Pseudomonadota</taxon>
        <taxon>Alphaproteobacteria</taxon>
        <taxon>Rhodospirillales</taxon>
        <taxon>Azospirillaceae</taxon>
        <taxon>Azospirillum</taxon>
    </lineage>
</organism>
<dbReference type="SMART" id="SM00487">
    <property type="entry name" value="DEXDc"/>
    <property type="match status" value="1"/>
</dbReference>
<dbReference type="Gene3D" id="3.40.50.300">
    <property type="entry name" value="P-loop containing nucleotide triphosphate hydrolases"/>
    <property type="match status" value="1"/>
</dbReference>
<dbReference type="InterPro" id="IPR001650">
    <property type="entry name" value="Helicase_C-like"/>
</dbReference>
<dbReference type="SMART" id="SM00490">
    <property type="entry name" value="HELICc"/>
    <property type="match status" value="1"/>
</dbReference>
<dbReference type="InterPro" id="IPR057342">
    <property type="entry name" value="DEXDc_RapA"/>
</dbReference>
<feature type="compositionally biased region" description="Low complexity" evidence="5">
    <location>
        <begin position="668"/>
        <end position="679"/>
    </location>
</feature>
<keyword evidence="9" id="KW-1185">Reference proteome</keyword>
<dbReference type="Pfam" id="PF00271">
    <property type="entry name" value="Helicase_C"/>
    <property type="match status" value="1"/>
</dbReference>
<dbReference type="AlphaFoldDB" id="A0AAC8VZQ5"/>
<dbReference type="CDD" id="cd18011">
    <property type="entry name" value="DEXDc_RapA"/>
    <property type="match status" value="1"/>
</dbReference>
<protein>
    <submittedName>
        <fullName evidence="8">Helicase</fullName>
    </submittedName>
</protein>
<feature type="domain" description="Helicase ATP-binding" evidence="6">
    <location>
        <begin position="109"/>
        <end position="283"/>
    </location>
</feature>
<dbReference type="PANTHER" id="PTHR45766">
    <property type="entry name" value="DNA ANNEALING HELICASE AND ENDONUCLEASE ZRANB3 FAMILY MEMBER"/>
    <property type="match status" value="1"/>
</dbReference>
<keyword evidence="3 8" id="KW-0347">Helicase</keyword>
<proteinExistence type="predicted"/>
<dbReference type="Pfam" id="PF00176">
    <property type="entry name" value="SNF2-rel_dom"/>
    <property type="match status" value="1"/>
</dbReference>
<dbReference type="GO" id="GO:0016787">
    <property type="term" value="F:hydrolase activity"/>
    <property type="evidence" value="ECO:0007669"/>
    <property type="project" value="UniProtKB-KW"/>
</dbReference>
<dbReference type="Gene3D" id="3.40.50.10810">
    <property type="entry name" value="Tandem AAA-ATPase domain"/>
    <property type="match status" value="1"/>
</dbReference>
<dbReference type="Proteomes" id="UP000069935">
    <property type="component" value="Chromosome 2"/>
</dbReference>
<dbReference type="GO" id="GO:0005524">
    <property type="term" value="F:ATP binding"/>
    <property type="evidence" value="ECO:0007669"/>
    <property type="project" value="UniProtKB-KW"/>
</dbReference>
<evidence type="ECO:0000259" key="7">
    <source>
        <dbReference type="PROSITE" id="PS51194"/>
    </source>
</evidence>
<dbReference type="InterPro" id="IPR038718">
    <property type="entry name" value="SNF2-like_sf"/>
</dbReference>
<evidence type="ECO:0000256" key="1">
    <source>
        <dbReference type="ARBA" id="ARBA00022741"/>
    </source>
</evidence>
<dbReference type="InterPro" id="IPR000330">
    <property type="entry name" value="SNF2_N"/>
</dbReference>
<dbReference type="SUPFAM" id="SSF52540">
    <property type="entry name" value="P-loop containing nucleoside triphosphate hydrolases"/>
    <property type="match status" value="2"/>
</dbReference>
<dbReference type="PROSITE" id="PS51192">
    <property type="entry name" value="HELICASE_ATP_BIND_1"/>
    <property type="match status" value="1"/>
</dbReference>
<evidence type="ECO:0000313" key="9">
    <source>
        <dbReference type="Proteomes" id="UP000069935"/>
    </source>
</evidence>
<reference evidence="8 9" key="2">
    <citation type="journal article" date="2016" name="Genome Announc.">
        <title>Complete Genome Sequence of a Strain of Azospirillum thiophilum Isolated from a Sulfide Spring.</title>
        <authorList>
            <person name="Fomenkov A."/>
            <person name="Vincze T."/>
            <person name="Grabovich M."/>
            <person name="Anton B.P."/>
            <person name="Dubinina G."/>
            <person name="Orlova M."/>
            <person name="Belousova E."/>
            <person name="Roberts R.J."/>
        </authorList>
    </citation>
    <scope>NUCLEOTIDE SEQUENCE [LARGE SCALE GENOMIC DNA]</scope>
    <source>
        <strain evidence="8 9">BV-S</strain>
    </source>
</reference>
<evidence type="ECO:0000256" key="2">
    <source>
        <dbReference type="ARBA" id="ARBA00022801"/>
    </source>
</evidence>
<dbReference type="GO" id="GO:0004386">
    <property type="term" value="F:helicase activity"/>
    <property type="evidence" value="ECO:0007669"/>
    <property type="project" value="UniProtKB-KW"/>
</dbReference>
<evidence type="ECO:0000256" key="4">
    <source>
        <dbReference type="ARBA" id="ARBA00022840"/>
    </source>
</evidence>
<keyword evidence="2" id="KW-0378">Hydrolase</keyword>
<evidence type="ECO:0000256" key="5">
    <source>
        <dbReference type="SAM" id="MobiDB-lite"/>
    </source>
</evidence>
<dbReference type="PROSITE" id="PS51194">
    <property type="entry name" value="HELICASE_CTER"/>
    <property type="match status" value="1"/>
</dbReference>
<feature type="domain" description="Helicase C-terminal" evidence="7">
    <location>
        <begin position="423"/>
        <end position="599"/>
    </location>
</feature>
<accession>A0AAC8VZQ5</accession>
<sequence length="991" mass="110882">MRVLCRDAEWLVTKAESLNVATGSQIAYCLGADEMVRGHEAAFVTDLDDVQPIDPRDTRLTRDSSHGFQKAKLFLEAQLRQMPLTAAHPDVDGIGAFRPMPFQVKAVEKALRQMRPRLLLADAVGLGKTIQVGMILAEMIRRGRAARILVLAKKSMLTQFQSELWNRFAIPLVRLDSTGLARLRLRIPASKNPFEVYHRIIVSMDTLKDVGRYRHFLENTRWDVVVIDEAHNVAGATNPDRNYSYRLARLLSRRADSMILTTATPHNGRKETFGRLIALLDPSAIPDPKYRQYTAEDIKPFFLMRFKEDIRAEAGDDFAARHVVPLAETTADADEREEAVYDRLARLRRDGAEGDRNAIVRWGLYKSFLSSPEACRSMVETSLRTLQRKRGEEADIAALDGLRGALETLSITGSTRYRLLVDQLRRIGWDGGPASPRVLLFTESRVTQEALTRALAAEFKLPWSERQEDQPGQVMAAIHGGMSDVWLGRTVEAFGTGTAAMRLLVATNVASEGVNLHHHCWHIIHYDLPWSIITLIQRNGRIDRFGQTHTPEIRYLMVRTQAGELQGDGAIFQRLIEKVEEINRTARSGESVLKIYDADGEETFVAERGLLAGDPDLFDREQPAAGDDAVAEAQSMEALLRKASLDAMDDLADLFGDDEPAPAPPVPADAAEPAPAAPGDASRIRLYDEAAFLEEGYAYLSQQTGDRSYHPIEKTGKQVVLTPPADLRRRLGDPEAGRDVIFGATAIPEEAWTDDRRFRLTVDPGRVDLAIRAARNLRGQWSEELLLTELHPVSRWLAERLMMLMPRGEAPMIASPYLPQGEMCFCFIGQVSSRAGTPLIVDAHAVVMSKGGGRAIRPLHTALEAAGFKDLADTGKHGTLPEPLLRGFVKGAVDESLDYLANRRRERQAEVKPLLEREEQRLNNWLARRRARIEEELAELNPTGAAAIKKRQDLEESEKYVKDRAQNWRRAHFEAADHPTTRLVLAIEGVR</sequence>
<keyword evidence="1" id="KW-0547">Nucleotide-binding</keyword>
<dbReference type="InterPro" id="IPR027417">
    <property type="entry name" value="P-loop_NTPase"/>
</dbReference>
<evidence type="ECO:0000256" key="3">
    <source>
        <dbReference type="ARBA" id="ARBA00022806"/>
    </source>
</evidence>
<dbReference type="InterPro" id="IPR014001">
    <property type="entry name" value="Helicase_ATP-bd"/>
</dbReference>
<dbReference type="RefSeq" id="WP_045582707.1">
    <property type="nucleotide sequence ID" value="NZ_CP012402.1"/>
</dbReference>
<feature type="region of interest" description="Disordered" evidence="5">
    <location>
        <begin position="654"/>
        <end position="679"/>
    </location>
</feature>
<evidence type="ECO:0000259" key="6">
    <source>
        <dbReference type="PROSITE" id="PS51192"/>
    </source>
</evidence>
<reference evidence="9" key="1">
    <citation type="submission" date="2015-08" db="EMBL/GenBank/DDBJ databases">
        <title>Complete Genome Sequence of Azospirillum thiophilum BV-S.</title>
        <authorList>
            <person name="Fomenkov A."/>
            <person name="Vincze T."/>
            <person name="Grabovich M."/>
            <person name="Dubinina G."/>
            <person name="Orlova M."/>
            <person name="Belousova E."/>
            <person name="Roberts R.J."/>
        </authorList>
    </citation>
    <scope>NUCLEOTIDE SEQUENCE [LARGE SCALE GENOMIC DNA]</scope>
    <source>
        <strain evidence="9">BV-S</strain>
    </source>
</reference>
<gene>
    <name evidence="8" type="ORF">AL072_14100</name>
</gene>
<dbReference type="PANTHER" id="PTHR45766:SF6">
    <property type="entry name" value="SWI_SNF-RELATED MATRIX-ASSOCIATED ACTIN-DEPENDENT REGULATOR OF CHROMATIN SUBFAMILY A-LIKE PROTEIN 1"/>
    <property type="match status" value="1"/>
</dbReference>
<dbReference type="InterPro" id="IPR049730">
    <property type="entry name" value="SNF2/RAD54-like_C"/>
</dbReference>
<evidence type="ECO:0000313" key="8">
    <source>
        <dbReference type="EMBL" id="ALG72275.1"/>
    </source>
</evidence>
<name>A0AAC8VZQ5_9PROT</name>
<dbReference type="KEGG" id="ati:AL072_14100"/>